<evidence type="ECO:0000256" key="2">
    <source>
        <dbReference type="ARBA" id="ARBA00012405"/>
    </source>
</evidence>
<protein>
    <recommendedName>
        <fullName evidence="2">Delta(24)-sterol reductase</fullName>
        <ecNumber evidence="2">1.3.1.72</ecNumber>
    </recommendedName>
</protein>
<dbReference type="AlphaFoldDB" id="A0AA39WK88"/>
<accession>A0AA39WK88</accession>
<evidence type="ECO:0000256" key="1">
    <source>
        <dbReference type="ARBA" id="ARBA00004167"/>
    </source>
</evidence>
<dbReference type="SUPFAM" id="SSF56176">
    <property type="entry name" value="FAD-binding/transporter-associated domain-like"/>
    <property type="match status" value="1"/>
</dbReference>
<keyword evidence="9" id="KW-1185">Reference proteome</keyword>
<evidence type="ECO:0000313" key="8">
    <source>
        <dbReference type="EMBL" id="KAK0616937.1"/>
    </source>
</evidence>
<dbReference type="Proteomes" id="UP001175000">
    <property type="component" value="Unassembled WGS sequence"/>
</dbReference>
<dbReference type="Pfam" id="PF01565">
    <property type="entry name" value="FAD_binding_4"/>
    <property type="match status" value="1"/>
</dbReference>
<comment type="caution">
    <text evidence="8">The sequence shown here is derived from an EMBL/GenBank/DDBJ whole genome shotgun (WGS) entry which is preliminary data.</text>
</comment>
<keyword evidence="3" id="KW-0812">Transmembrane</keyword>
<proteinExistence type="predicted"/>
<dbReference type="GO" id="GO:0050614">
    <property type="term" value="F:Delta24-sterol reductase activity"/>
    <property type="evidence" value="ECO:0007669"/>
    <property type="project" value="UniProtKB-EC"/>
</dbReference>
<dbReference type="InterPro" id="IPR040165">
    <property type="entry name" value="Diminuto-like"/>
</dbReference>
<dbReference type="PANTHER" id="PTHR10801:SF0">
    <property type="entry name" value="DELTA(24)-STEROL REDUCTASE"/>
    <property type="match status" value="1"/>
</dbReference>
<comment type="subcellular location">
    <subcellularLocation>
        <location evidence="1">Membrane</location>
        <topology evidence="1">Single-pass membrane protein</topology>
    </subcellularLocation>
</comment>
<evidence type="ECO:0000259" key="7">
    <source>
        <dbReference type="PROSITE" id="PS51387"/>
    </source>
</evidence>
<dbReference type="PROSITE" id="PS51387">
    <property type="entry name" value="FAD_PCMH"/>
    <property type="match status" value="1"/>
</dbReference>
<reference evidence="8" key="1">
    <citation type="submission" date="2023-06" db="EMBL/GenBank/DDBJ databases">
        <title>Genome-scale phylogeny and comparative genomics of the fungal order Sordariales.</title>
        <authorList>
            <consortium name="Lawrence Berkeley National Laboratory"/>
            <person name="Hensen N."/>
            <person name="Bonometti L."/>
            <person name="Westerberg I."/>
            <person name="Brannstrom I.O."/>
            <person name="Guillou S."/>
            <person name="Cros-Aarteil S."/>
            <person name="Calhoun S."/>
            <person name="Haridas S."/>
            <person name="Kuo A."/>
            <person name="Mondo S."/>
            <person name="Pangilinan J."/>
            <person name="Riley R."/>
            <person name="Labutti K."/>
            <person name="Andreopoulos B."/>
            <person name="Lipzen A."/>
            <person name="Chen C."/>
            <person name="Yanf M."/>
            <person name="Daum C."/>
            <person name="Ng V."/>
            <person name="Clum A."/>
            <person name="Steindorff A."/>
            <person name="Ohm R."/>
            <person name="Martin F."/>
            <person name="Silar P."/>
            <person name="Natvig D."/>
            <person name="Lalanne C."/>
            <person name="Gautier V."/>
            <person name="Ament-Velasquez S.L."/>
            <person name="Kruys A."/>
            <person name="Hutchinson M.I."/>
            <person name="Powell A.J."/>
            <person name="Barry K."/>
            <person name="Miller A.N."/>
            <person name="Grigoriev I.V."/>
            <person name="Debuchy R."/>
            <person name="Gladieux P."/>
            <person name="Thoren M.H."/>
            <person name="Johannesson H."/>
        </authorList>
    </citation>
    <scope>NUCLEOTIDE SEQUENCE</scope>
    <source>
        <strain evidence="8">CBS 606.72</strain>
    </source>
</reference>
<dbReference type="EMBL" id="JAULSU010000005">
    <property type="protein sequence ID" value="KAK0616937.1"/>
    <property type="molecule type" value="Genomic_DNA"/>
</dbReference>
<evidence type="ECO:0000313" key="9">
    <source>
        <dbReference type="Proteomes" id="UP001175000"/>
    </source>
</evidence>
<dbReference type="GO" id="GO:0000246">
    <property type="term" value="F:Delta24(24-1) sterol reductase activity"/>
    <property type="evidence" value="ECO:0007669"/>
    <property type="project" value="TreeGrafter"/>
</dbReference>
<sequence length="520" mass="58678">MDAHHAAAEAVAARIRQLFKTQTPFRVYHGSTNSTRRSQRRLDNTVDTSGLNRVLHVDTTAKTALVEPNVAMDALVEATLAHGLVPLVVMEFPGITVGGGFSGTSGESSSFRHGSFDSTINWIEIVLPNGDIARASKTEKPDLFWGAASAFGTLGVVTLLEVQLRDAKQYVELSYRHIKDFNDVVETLQEETADGTPNDYVDAITFSLSSTIVCSGRLVDTLPPSTTPQHFLRARDPWFSVHAQRIEKRLLASPSTTHTDYVPIRDYLFRYDRGAFWTGRYAFRYFLTPFNRITRFLLNPFMHTRVMYRALHQSGLSDYYVVQDVGVPYSHATDLAVWLHQNLSVYPLWLCPLRTRREGGASAHHGLHAEFADAERTPDALLNFGVWGPASFNRRECVRKNRDLEAAVQRLGGKKWLYAQAFYTEDEFWAHYDREAYDTLRETYHAGHLPSVYDKVKVDVDAEEAAARASWAAWMVVMLWRVWPLAGLYGVYKAVVGGDYLLQKKRVEPLVGGKEGKKRV</sequence>
<evidence type="ECO:0000256" key="3">
    <source>
        <dbReference type="ARBA" id="ARBA00022692"/>
    </source>
</evidence>
<dbReference type="GO" id="GO:0016020">
    <property type="term" value="C:membrane"/>
    <property type="evidence" value="ECO:0007669"/>
    <property type="project" value="UniProtKB-SubCell"/>
</dbReference>
<keyword evidence="4" id="KW-1133">Transmembrane helix</keyword>
<gene>
    <name evidence="8" type="ORF">B0T14DRAFT_435910</name>
</gene>
<evidence type="ECO:0000256" key="4">
    <source>
        <dbReference type="ARBA" id="ARBA00022989"/>
    </source>
</evidence>
<dbReference type="InterPro" id="IPR016166">
    <property type="entry name" value="FAD-bd_PCMH"/>
</dbReference>
<name>A0AA39WK88_9PEZI</name>
<dbReference type="GO" id="GO:0005737">
    <property type="term" value="C:cytoplasm"/>
    <property type="evidence" value="ECO:0007669"/>
    <property type="project" value="TreeGrafter"/>
</dbReference>
<dbReference type="InterPro" id="IPR036318">
    <property type="entry name" value="FAD-bd_PCMH-like_sf"/>
</dbReference>
<keyword evidence="5" id="KW-0560">Oxidoreductase</keyword>
<dbReference type="InterPro" id="IPR016169">
    <property type="entry name" value="FAD-bd_PCMH_sub2"/>
</dbReference>
<dbReference type="InterPro" id="IPR006094">
    <property type="entry name" value="Oxid_FAD_bind_N"/>
</dbReference>
<evidence type="ECO:0000256" key="5">
    <source>
        <dbReference type="ARBA" id="ARBA00023002"/>
    </source>
</evidence>
<evidence type="ECO:0000256" key="6">
    <source>
        <dbReference type="ARBA" id="ARBA00023136"/>
    </source>
</evidence>
<dbReference type="GO" id="GO:0008202">
    <property type="term" value="P:steroid metabolic process"/>
    <property type="evidence" value="ECO:0007669"/>
    <property type="project" value="TreeGrafter"/>
</dbReference>
<dbReference type="EC" id="1.3.1.72" evidence="2"/>
<feature type="domain" description="FAD-binding PCMH-type" evidence="7">
    <location>
        <begin position="1"/>
        <end position="167"/>
    </location>
</feature>
<organism evidence="8 9">
    <name type="scientific">Immersiella caudata</name>
    <dbReference type="NCBI Taxonomy" id="314043"/>
    <lineage>
        <taxon>Eukaryota</taxon>
        <taxon>Fungi</taxon>
        <taxon>Dikarya</taxon>
        <taxon>Ascomycota</taxon>
        <taxon>Pezizomycotina</taxon>
        <taxon>Sordariomycetes</taxon>
        <taxon>Sordariomycetidae</taxon>
        <taxon>Sordariales</taxon>
        <taxon>Lasiosphaeriaceae</taxon>
        <taxon>Immersiella</taxon>
    </lineage>
</organism>
<dbReference type="FunFam" id="3.30.465.10:FF:000031">
    <property type="entry name" value="FAD binding domain protein"/>
    <property type="match status" value="1"/>
</dbReference>
<dbReference type="GO" id="GO:0071949">
    <property type="term" value="F:FAD binding"/>
    <property type="evidence" value="ECO:0007669"/>
    <property type="project" value="InterPro"/>
</dbReference>
<dbReference type="Gene3D" id="3.30.465.10">
    <property type="match status" value="1"/>
</dbReference>
<keyword evidence="6" id="KW-0472">Membrane</keyword>
<dbReference type="PANTHER" id="PTHR10801">
    <property type="entry name" value="24-DEHYDROCHOLESTEROL REDUCTASE"/>
    <property type="match status" value="1"/>
</dbReference>